<proteinExistence type="predicted"/>
<protein>
    <submittedName>
        <fullName evidence="1">Uncharacterized protein</fullName>
    </submittedName>
</protein>
<name>A0A2P2IY13_RHIMU</name>
<dbReference type="AlphaFoldDB" id="A0A2P2IY13"/>
<accession>A0A2P2IY13</accession>
<reference evidence="1" key="1">
    <citation type="submission" date="2018-02" db="EMBL/GenBank/DDBJ databases">
        <title>Rhizophora mucronata_Transcriptome.</title>
        <authorList>
            <person name="Meera S.P."/>
            <person name="Sreeshan A."/>
            <person name="Augustine A."/>
        </authorList>
    </citation>
    <scope>NUCLEOTIDE SEQUENCE</scope>
    <source>
        <tissue evidence="1">Leaf</tissue>
    </source>
</reference>
<dbReference type="EMBL" id="GGEC01005628">
    <property type="protein sequence ID" value="MBW86111.1"/>
    <property type="molecule type" value="Transcribed_RNA"/>
</dbReference>
<evidence type="ECO:0000313" key="1">
    <source>
        <dbReference type="EMBL" id="MBW86111.1"/>
    </source>
</evidence>
<sequence length="27" mass="3009">MLQICVPHTPFQSVDKDFPPSCAGIDY</sequence>
<organism evidence="1">
    <name type="scientific">Rhizophora mucronata</name>
    <name type="common">Asiatic mangrove</name>
    <dbReference type="NCBI Taxonomy" id="61149"/>
    <lineage>
        <taxon>Eukaryota</taxon>
        <taxon>Viridiplantae</taxon>
        <taxon>Streptophyta</taxon>
        <taxon>Embryophyta</taxon>
        <taxon>Tracheophyta</taxon>
        <taxon>Spermatophyta</taxon>
        <taxon>Magnoliopsida</taxon>
        <taxon>eudicotyledons</taxon>
        <taxon>Gunneridae</taxon>
        <taxon>Pentapetalae</taxon>
        <taxon>rosids</taxon>
        <taxon>fabids</taxon>
        <taxon>Malpighiales</taxon>
        <taxon>Rhizophoraceae</taxon>
        <taxon>Rhizophora</taxon>
    </lineage>
</organism>